<keyword evidence="1" id="KW-1133">Transmembrane helix</keyword>
<evidence type="ECO:0000256" key="1">
    <source>
        <dbReference type="SAM" id="Phobius"/>
    </source>
</evidence>
<evidence type="ECO:0000313" key="2">
    <source>
        <dbReference type="EMBL" id="SNR87762.1"/>
    </source>
</evidence>
<feature type="transmembrane region" description="Helical" evidence="1">
    <location>
        <begin position="53"/>
        <end position="84"/>
    </location>
</feature>
<dbReference type="EMBL" id="FZOJ01000001">
    <property type="protein sequence ID" value="SNR87762.1"/>
    <property type="molecule type" value="Genomic_DNA"/>
</dbReference>
<feature type="transmembrane region" description="Helical" evidence="1">
    <location>
        <begin position="96"/>
        <end position="116"/>
    </location>
</feature>
<sequence>MNNTREITLISLLAVIIAISGSFKIPGPIPGTEFQLSAPIAVAIAASFGFRRYILAGIIASAITLVLGTHTIINVIIAMTFRVVAGGIIHFFKPRLIPVIIAGPLGSIAARIVLGLLFKNSIAVMLVAGLPGMIYTAIVAWPLSKLLNKIKEHTPWREISYEGRHV</sequence>
<name>A0A238ZXA7_9FIRM</name>
<reference evidence="2 3" key="1">
    <citation type="submission" date="2017-06" db="EMBL/GenBank/DDBJ databases">
        <authorList>
            <person name="Kim H.J."/>
            <person name="Triplett B.A."/>
        </authorList>
    </citation>
    <scope>NUCLEOTIDE SEQUENCE [LARGE SCALE GENOMIC DNA]</scope>
    <source>
        <strain evidence="2 3">SCA</strain>
    </source>
</reference>
<keyword evidence="1" id="KW-0812">Transmembrane</keyword>
<evidence type="ECO:0000313" key="3">
    <source>
        <dbReference type="Proteomes" id="UP000198304"/>
    </source>
</evidence>
<dbReference type="OrthoDB" id="1750926at2"/>
<dbReference type="Gene3D" id="1.10.1760.20">
    <property type="match status" value="1"/>
</dbReference>
<gene>
    <name evidence="2" type="ORF">SAMN05446037_1001182</name>
</gene>
<dbReference type="RefSeq" id="WP_089280972.1">
    <property type="nucleotide sequence ID" value="NZ_FZOJ01000001.1"/>
</dbReference>
<protein>
    <submittedName>
        <fullName evidence="2">Uncharacterized protein</fullName>
    </submittedName>
</protein>
<dbReference type="AlphaFoldDB" id="A0A238ZXA7"/>
<dbReference type="Proteomes" id="UP000198304">
    <property type="component" value="Unassembled WGS sequence"/>
</dbReference>
<keyword evidence="3" id="KW-1185">Reference proteome</keyword>
<keyword evidence="1" id="KW-0472">Membrane</keyword>
<organism evidence="2 3">
    <name type="scientific">Anaerovirgula multivorans</name>
    <dbReference type="NCBI Taxonomy" id="312168"/>
    <lineage>
        <taxon>Bacteria</taxon>
        <taxon>Bacillati</taxon>
        <taxon>Bacillota</taxon>
        <taxon>Clostridia</taxon>
        <taxon>Peptostreptococcales</taxon>
        <taxon>Natronincolaceae</taxon>
        <taxon>Anaerovirgula</taxon>
    </lineage>
</organism>
<proteinExistence type="predicted"/>
<feature type="transmembrane region" description="Helical" evidence="1">
    <location>
        <begin position="122"/>
        <end position="143"/>
    </location>
</feature>
<accession>A0A238ZXA7</accession>